<sequence>MPNTTQNVPTDVEEIAASMQDTVLGIWADFVNHSPFLVMGALILLFTWGISALAARLMDASLRHSKMRGSLRELFVRLLSIGIWIIGILLAAMVTFPGLTPARALSAMGIVSIAVGFAFKDIFENFFAGILLLWRFPFEKGDFIECEGISGQVEHISVRQTLIRQTSGELVIAPNSFLFLNPTKVLTNLPRRRITIITGIAYGENVTEAVRVIEHAVDECKTVHKDRPLEIFPQAFGASSIDIEVTWWADPTPVDVRRSRGEVVTAIKGALDEAGIEIPFPYRTLTFKHPLETITLGKSEGEVSE</sequence>
<evidence type="ECO:0000256" key="3">
    <source>
        <dbReference type="ARBA" id="ARBA00022475"/>
    </source>
</evidence>
<dbReference type="Gene3D" id="1.10.287.1260">
    <property type="match status" value="1"/>
</dbReference>
<reference evidence="10 11" key="1">
    <citation type="submission" date="2010-06" db="EMBL/GenBank/DDBJ databases">
        <title>Complete sequence of chromosome of Nitrosococcus watsoni C-113.</title>
        <authorList>
            <consortium name="US DOE Joint Genome Institute"/>
            <person name="Lucas S."/>
            <person name="Copeland A."/>
            <person name="Lapidus A."/>
            <person name="Cheng J.-F."/>
            <person name="Bruce D."/>
            <person name="Goodwin L."/>
            <person name="Pitluck S."/>
            <person name="Malfatti S.A."/>
            <person name="Chain P.S.G."/>
            <person name="Land M."/>
            <person name="Hauser L."/>
            <person name="Kyrpides N."/>
            <person name="Ivanova N."/>
            <person name="Cambell M.A."/>
            <person name="Heidelberg J.F."/>
            <person name="Klotz M.G."/>
            <person name="Woyke T."/>
        </authorList>
    </citation>
    <scope>NUCLEOTIDE SEQUENCE [LARGE SCALE GENOMIC DNA]</scope>
    <source>
        <strain evidence="10 11">C-113</strain>
    </source>
</reference>
<dbReference type="HOGENOM" id="CLU_037945_1_0_6"/>
<comment type="subunit">
    <text evidence="7">Homoheptamer.</text>
</comment>
<keyword evidence="7" id="KW-0997">Cell inner membrane</keyword>
<evidence type="ECO:0000256" key="2">
    <source>
        <dbReference type="ARBA" id="ARBA00008017"/>
    </source>
</evidence>
<evidence type="ECO:0000313" key="10">
    <source>
        <dbReference type="EMBL" id="ADJ27073.1"/>
    </source>
</evidence>
<dbReference type="InterPro" id="IPR011014">
    <property type="entry name" value="MscS_channel_TM-2"/>
</dbReference>
<dbReference type="SUPFAM" id="SSF82689">
    <property type="entry name" value="Mechanosensitive channel protein MscS (YggB), C-terminal domain"/>
    <property type="match status" value="1"/>
</dbReference>
<feature type="domain" description="Mechanosensitive ion channel MscS" evidence="8">
    <location>
        <begin position="121"/>
        <end position="179"/>
    </location>
</feature>
<dbReference type="InterPro" id="IPR010920">
    <property type="entry name" value="LSM_dom_sf"/>
</dbReference>
<keyword evidence="7" id="KW-0406">Ion transport</keyword>
<comment type="caution">
    <text evidence="7">Lacks conserved residue(s) required for the propagation of feature annotation.</text>
</comment>
<feature type="transmembrane region" description="Helical" evidence="7">
    <location>
        <begin position="36"/>
        <end position="55"/>
    </location>
</feature>
<dbReference type="KEGG" id="nwa:Nwat_0093"/>
<gene>
    <name evidence="10" type="ordered locus">Nwat_0093</name>
</gene>
<dbReference type="EMBL" id="CP002086">
    <property type="protein sequence ID" value="ADJ27073.1"/>
    <property type="molecule type" value="Genomic_DNA"/>
</dbReference>
<feature type="transmembrane region" description="Helical" evidence="7">
    <location>
        <begin position="75"/>
        <end position="96"/>
    </location>
</feature>
<evidence type="ECO:0000259" key="8">
    <source>
        <dbReference type="Pfam" id="PF00924"/>
    </source>
</evidence>
<evidence type="ECO:0000256" key="1">
    <source>
        <dbReference type="ARBA" id="ARBA00004651"/>
    </source>
</evidence>
<keyword evidence="5 7" id="KW-1133">Transmembrane helix</keyword>
<evidence type="ECO:0000259" key="9">
    <source>
        <dbReference type="Pfam" id="PF21082"/>
    </source>
</evidence>
<evidence type="ECO:0000256" key="7">
    <source>
        <dbReference type="RuleBase" id="RU369025"/>
    </source>
</evidence>
<dbReference type="AlphaFoldDB" id="D8K878"/>
<evidence type="ECO:0000256" key="4">
    <source>
        <dbReference type="ARBA" id="ARBA00022692"/>
    </source>
</evidence>
<dbReference type="PANTHER" id="PTHR30221">
    <property type="entry name" value="SMALL-CONDUCTANCE MECHANOSENSITIVE CHANNEL"/>
    <property type="match status" value="1"/>
</dbReference>
<protein>
    <recommendedName>
        <fullName evidence="7">Small-conductance mechanosensitive channel</fullName>
    </recommendedName>
</protein>
<evidence type="ECO:0000256" key="6">
    <source>
        <dbReference type="ARBA" id="ARBA00023136"/>
    </source>
</evidence>
<dbReference type="InterPro" id="IPR006685">
    <property type="entry name" value="MscS_channel_2nd"/>
</dbReference>
<name>D8K878_NITWC</name>
<evidence type="ECO:0000256" key="5">
    <source>
        <dbReference type="ARBA" id="ARBA00022989"/>
    </source>
</evidence>
<keyword evidence="7" id="KW-0813">Transport</keyword>
<dbReference type="Gene3D" id="2.30.30.60">
    <property type="match status" value="1"/>
</dbReference>
<feature type="transmembrane region" description="Helical" evidence="7">
    <location>
        <begin position="108"/>
        <end position="134"/>
    </location>
</feature>
<dbReference type="OrthoDB" id="9799209at2"/>
<dbReference type="STRING" id="105559.Nwat_0093"/>
<dbReference type="InterPro" id="IPR049278">
    <property type="entry name" value="MS_channel_C"/>
</dbReference>
<dbReference type="InterPro" id="IPR011066">
    <property type="entry name" value="MscS_channel_C_sf"/>
</dbReference>
<proteinExistence type="inferred from homology"/>
<evidence type="ECO:0000313" key="11">
    <source>
        <dbReference type="Proteomes" id="UP000000393"/>
    </source>
</evidence>
<dbReference type="Proteomes" id="UP000000393">
    <property type="component" value="Chromosome"/>
</dbReference>
<accession>D8K878</accession>
<comment type="subcellular location">
    <subcellularLocation>
        <location evidence="7">Cell inner membrane</location>
        <topology evidence="7">Multi-pass membrane protein</topology>
    </subcellularLocation>
    <subcellularLocation>
        <location evidence="1">Cell membrane</location>
        <topology evidence="1">Multi-pass membrane protein</topology>
    </subcellularLocation>
</comment>
<dbReference type="InterPro" id="IPR045275">
    <property type="entry name" value="MscS_archaea/bacteria_type"/>
</dbReference>
<dbReference type="eggNOG" id="COG0668">
    <property type="taxonomic scope" value="Bacteria"/>
</dbReference>
<dbReference type="SUPFAM" id="SSF50182">
    <property type="entry name" value="Sm-like ribonucleoproteins"/>
    <property type="match status" value="1"/>
</dbReference>
<organism evidence="10 11">
    <name type="scientific">Nitrosococcus watsoni (strain C-113)</name>
    <dbReference type="NCBI Taxonomy" id="105559"/>
    <lineage>
        <taxon>Bacteria</taxon>
        <taxon>Pseudomonadati</taxon>
        <taxon>Pseudomonadota</taxon>
        <taxon>Gammaproteobacteria</taxon>
        <taxon>Chromatiales</taxon>
        <taxon>Chromatiaceae</taxon>
        <taxon>Nitrosococcus</taxon>
    </lineage>
</organism>
<dbReference type="GO" id="GO:0008381">
    <property type="term" value="F:mechanosensitive monoatomic ion channel activity"/>
    <property type="evidence" value="ECO:0007669"/>
    <property type="project" value="InterPro"/>
</dbReference>
<dbReference type="SUPFAM" id="SSF82861">
    <property type="entry name" value="Mechanosensitive channel protein MscS (YggB), transmembrane region"/>
    <property type="match status" value="1"/>
</dbReference>
<dbReference type="InterPro" id="IPR023408">
    <property type="entry name" value="MscS_beta-dom_sf"/>
</dbReference>
<dbReference type="Gene3D" id="3.30.70.100">
    <property type="match status" value="1"/>
</dbReference>
<keyword evidence="4 7" id="KW-0812">Transmembrane</keyword>
<dbReference type="GO" id="GO:0005886">
    <property type="term" value="C:plasma membrane"/>
    <property type="evidence" value="ECO:0007669"/>
    <property type="project" value="UniProtKB-SubCell"/>
</dbReference>
<dbReference type="Pfam" id="PF00924">
    <property type="entry name" value="MS_channel_2nd"/>
    <property type="match status" value="1"/>
</dbReference>
<keyword evidence="7" id="KW-0407">Ion channel</keyword>
<keyword evidence="3" id="KW-1003">Cell membrane</keyword>
<comment type="similarity">
    <text evidence="2 7">Belongs to the MscS (TC 1.A.23) family.</text>
</comment>
<comment type="function">
    <text evidence="7">Mechanosensitive channel that participates in the regulation of osmotic pressure changes within the cell, opening in response to stretch forces in the membrane lipid bilayer, without the need for other proteins. Contributes to normal resistance to hypoosmotic shock. Forms an ion channel of 1.0 nanosiemens conductance with a slight preference for anions.</text>
</comment>
<dbReference type="RefSeq" id="WP_013219185.1">
    <property type="nucleotide sequence ID" value="NC_014315.1"/>
</dbReference>
<dbReference type="PANTHER" id="PTHR30221:SF1">
    <property type="entry name" value="SMALL-CONDUCTANCE MECHANOSENSITIVE CHANNEL"/>
    <property type="match status" value="1"/>
</dbReference>
<feature type="domain" description="Mechanosensitive ion channel MscS C-terminal" evidence="9">
    <location>
        <begin position="194"/>
        <end position="278"/>
    </location>
</feature>
<keyword evidence="6 7" id="KW-0472">Membrane</keyword>
<dbReference type="Pfam" id="PF21082">
    <property type="entry name" value="MS_channel_3rd"/>
    <property type="match status" value="1"/>
</dbReference>
<keyword evidence="11" id="KW-1185">Reference proteome</keyword>